<dbReference type="GO" id="GO:0039694">
    <property type="term" value="P:viral RNA genome replication"/>
    <property type="evidence" value="ECO:0007669"/>
    <property type="project" value="InterPro"/>
</dbReference>
<keyword evidence="24" id="KW-0067">ATP-binding</keyword>
<evidence type="ECO:0000256" key="5">
    <source>
        <dbReference type="ARBA" id="ARBA00004560"/>
    </source>
</evidence>
<dbReference type="PRINTS" id="PR00918">
    <property type="entry name" value="CALICVIRUSNS"/>
</dbReference>
<evidence type="ECO:0000256" key="31">
    <source>
        <dbReference type="ARBA" id="ARBA00023136"/>
    </source>
</evidence>
<name>A0A0S1M3C3_9PICO</name>
<organism evidence="44 45">
    <name type="scientific">Rodent hepatovirus CIV459Lopsik2004</name>
    <dbReference type="NCBI Taxonomy" id="1987141"/>
    <lineage>
        <taxon>Viruses</taxon>
        <taxon>Riboviria</taxon>
        <taxon>Orthornavirae</taxon>
        <taxon>Pisuviricota</taxon>
        <taxon>Pisoniviricetes</taxon>
        <taxon>Picornavirales</taxon>
        <taxon>Picornaviridae</taxon>
        <taxon>Heptrevirinae</taxon>
        <taxon>Hepatovirus</taxon>
        <taxon>Hepatovirus erubebrufu</taxon>
        <taxon>Hepatovirus E</taxon>
    </lineage>
</organism>
<dbReference type="Proteomes" id="UP000232679">
    <property type="component" value="Segment"/>
</dbReference>
<dbReference type="Gene3D" id="1.20.960.20">
    <property type="match status" value="1"/>
</dbReference>
<keyword evidence="19" id="KW-0547">Nucleotide-binding</keyword>
<evidence type="ECO:0000256" key="33">
    <source>
        <dbReference type="ARBA" id="ARBA00023296"/>
    </source>
</evidence>
<evidence type="ECO:0000256" key="14">
    <source>
        <dbReference type="ARBA" id="ARBA00022581"/>
    </source>
</evidence>
<dbReference type="InterPro" id="IPR024387">
    <property type="entry name" value="Pept_C3G_Picornavir"/>
</dbReference>
<dbReference type="SUPFAM" id="SSF56672">
    <property type="entry name" value="DNA/RNA polymerases"/>
    <property type="match status" value="1"/>
</dbReference>
<dbReference type="GO" id="GO:0005524">
    <property type="term" value="F:ATP binding"/>
    <property type="evidence" value="ECO:0007669"/>
    <property type="project" value="UniProtKB-KW"/>
</dbReference>
<feature type="domain" description="SF3 helicase" evidence="42">
    <location>
        <begin position="1217"/>
        <end position="1382"/>
    </location>
</feature>
<dbReference type="Pfam" id="PF00073">
    <property type="entry name" value="Rhv"/>
    <property type="match status" value="2"/>
</dbReference>
<keyword evidence="32" id="KW-1035">Host cytoplasm</keyword>
<keyword evidence="17" id="KW-0548">Nucleotidyltransferase</keyword>
<comment type="subunit">
    <text evidence="40">Interacts with capsid protein VP1. Interacts with capsid protein VP3.</text>
</comment>
<dbReference type="InterPro" id="IPR004004">
    <property type="entry name" value="Helic/Pol/Pept_Calicivir-typ"/>
</dbReference>
<evidence type="ECO:0000259" key="43">
    <source>
        <dbReference type="PROSITE" id="PS51874"/>
    </source>
</evidence>
<keyword evidence="15" id="KW-0645">Protease</keyword>
<dbReference type="InterPro" id="IPR044067">
    <property type="entry name" value="PCV_3C_PRO"/>
</dbReference>
<keyword evidence="28" id="KW-1182">Viral ion channel</keyword>
<evidence type="ECO:0000256" key="28">
    <source>
        <dbReference type="ARBA" id="ARBA00023039"/>
    </source>
</evidence>
<dbReference type="GO" id="GO:0039618">
    <property type="term" value="C:T=pseudo3 icosahedral viral capsid"/>
    <property type="evidence" value="ECO:0007669"/>
    <property type="project" value="UniProtKB-KW"/>
</dbReference>
<dbReference type="GO" id="GO:0004197">
    <property type="term" value="F:cysteine-type endopeptidase activity"/>
    <property type="evidence" value="ECO:0007669"/>
    <property type="project" value="InterPro"/>
</dbReference>
<evidence type="ECO:0000256" key="13">
    <source>
        <dbReference type="ARBA" id="ARBA00022561"/>
    </source>
</evidence>
<dbReference type="InterPro" id="IPR001205">
    <property type="entry name" value="RNA-dir_pol_C"/>
</dbReference>
<evidence type="ECO:0000256" key="26">
    <source>
        <dbReference type="ARBA" id="ARBA00022870"/>
    </source>
</evidence>
<evidence type="ECO:0000259" key="42">
    <source>
        <dbReference type="PROSITE" id="PS51218"/>
    </source>
</evidence>
<evidence type="ECO:0000313" key="44">
    <source>
        <dbReference type="EMBL" id="ALL35274.1"/>
    </source>
</evidence>
<keyword evidence="10" id="KW-1036">Host cytoplasmic vesicle</keyword>
<comment type="function">
    <text evidence="35">Precursor component of immature procapsids that corresponds to an extended form of the structural protein VP1. After maturation, possibly by the host Cathepsin L, the assembly signal 2A is cleaved to give rise to the mature VP1 protein.</text>
</comment>
<evidence type="ECO:0000256" key="8">
    <source>
        <dbReference type="ARBA" id="ARBA00022448"/>
    </source>
</evidence>
<keyword evidence="29" id="KW-1039">Host endosome</keyword>
<evidence type="ECO:0000256" key="24">
    <source>
        <dbReference type="ARBA" id="ARBA00022840"/>
    </source>
</evidence>
<evidence type="ECO:0000256" key="9">
    <source>
        <dbReference type="ARBA" id="ARBA00022484"/>
    </source>
</evidence>
<dbReference type="InterPro" id="IPR027417">
    <property type="entry name" value="P-loop_NTPase"/>
</dbReference>
<sequence length="2239" mass="253013">MEHFGLLQTLGEGVDKILTLSDLEQEQVMQTPDRVSVAGASYFTSVDQSSVHSSVVGSHQDERLLTSVDMPASKKTQGERFFLIHTAEWTTTNANLNEIAKLDVVKLLYNQQFSVDGFLKYHTYARFGVEVQVQINPTSFQQGGLICALVPADQGYGSLTCLTCYPHGLLNCNINNVVRIKVPFVYTRGAYNLREPQYPIWELTIRVWSPLHIGTGTSTYVTVNVLARLTDLELHGLTPVSQMMRNEFRVSTTDNVMNLCNYEDARAKISLALDQESWRSDLSEAGGVKISNFSSWTSIPTLAAQFAFNASATVGQQIKIIPVDPYYYTIHTESPEQKCVTALASISQMFCFWRGDIVFDFQIFPTKYHSGRLLFCFYPGHENLDVSRVTLQQATSSPCAVMDITGIQSTLRFRVPWISDTPYRVNRYTKSAHVKGEYTAIGKLIVFCYNRLSHPSNVANFVSINVYMSAVNLECFAPIYHNMTYQAQAGDDSFSSTPEIEQNAPDEFGGITTPKDLKGKANSGKMDLAAGRVPAGTVTILEDPLLAKKTPQTFPERAPGVSRHTSDHMNIYKYMGRAHFLCTFTFTSNNKVYTFPLTLSATQDPPHGLPSTLRWFFSLFHLYRGPLDLSIAIDGATDVDGMIWFTPVGLASDTIWTEKASELSIDYKSSLGGVKFNTRRTGNVQLRLPWYTYLYAISANLDGTGDASDSTFGMLSIQISNYTSTDEYLSFSVYLSVTEESQFLFLRAPMNNGVLKESDGRMSVRARRALGDLESSVDDPRSDSDKKFEQEISNEIGPVEQIPSNTKLGQVYKDLRMDVGKLRMKYAQESLRKRKERETNFVSQSSFQDFLLLGKKTCPYRAFTFDGDIWVLNTPGYIQRKWGGNIKAFVKYNNSGDPGLDFLDWTVLPTDMKILQALSNLTQNRRLLDIEIMVKIFDYEKLDERFGECVSNAPWSFLGVELSTYFLNFFRCTNESKSVISKLMDASNSSEEFLSEFRSLSSEVNGFLDTVKSAVSGFVFELSEKKWMWILRTVLRMIRSGTFIWMANRIENGSKLYMGMLALELVDLGIDIVDAGMWFSVILKRQFEFKCDDKMMGLRSEASSLAEFLRNAVCGVSLFKSAKDAIIWLYDKVKDWYDENYGLKRQALVALMKHQEDLENVLSLVDDYCVTVVQESNKEQMCTTGLKILRCLRTFYSLTSGMDDLKSYMHPIQDAITKVHMKVRNIGHINQTVVSRPEPVVCYMYGERGGGKSLTSMALAVRICKLMKVDPKKNIYTKPVGSDYWDGYCGQMVCIMDDMGQNTDDEDWQNFCQLVSGCPLRLNMAALEEKGRHFVSPFIICTSNQSDPCPKTIYVKEAITRRLHFKVEVTPKNDYVCGNNMLDVEKAKMDGQIAEMSCVNIVSNCSRYTLLSLADEMVGCVQSRTKNMEEFMSLWSQAFYDGENVSIDAEIEELLRVPKASAVRIHLRKMFEAVKQNKWWLLGAALGVCGLAFGAWKSYKWFTSSTELESDGVYHGVTKPKNVVKLDQPVRPESQSIIEISNLVHKNLCRFGIGKKNGEQIWVLNCLGLKDDYVLIPSHAYQFDTNKEEFLFEREHVVYSISPGNVEVYSLDTGLQDVVIMRVPNMPKFRDITSHFIKRKDLDDVTNKMATLCTNYRGVYQMIAEGPVSIEKMGTYTHVDSEGNKHELTVNDIIRGKAHTLPGMCGGAVVSSNQKLQNPIIGIHVAGGHGNTMAKVVWQEMFEVINTKVLHSQRIRKVEFSQRKLNVGTKTLFHKSPIYDLVSKNLINYPASLPFSKQNDIDPIQVMLSKYDTKMVDEPDCWHSAIEAFKVDACAGFKQNKRLTIREAILGVGGMDGINMKSSPGIPYVFEHFRKEDLIEIDGDSCVLHPWLESRIKNNAIMMEKGGSLDVVYATSPKDELRPLEKVCCGKTRAIEVCPVDFTILCRVMWGEAIVYFQSNPSFTTGIAVGIDPDTDWDSLFRAMCLFGDKGMDLDFSGFDASLSPFMIWSAVRILGEMCGNAEIHDQSLFRSISNSVHQMCDLIFHVEGGMPSGTPCTSLLNSIVNCLCLYYVFSKALGVSCFDVKSVVKWITYGDDVLIVFNRDVDINFDSLCPEIMEQFSMLGLSATSSEKGVPRVVSLGELTFLKRKFHFEDDRFRPSINEKTIWSLVAWKRSDADFIQNLETASWFAFLKGFEYYSKFSEQLEAKLDIAKVEYKLKPYAYWLSRFKQLEFCRDMN</sequence>
<dbReference type="CDD" id="cd00205">
    <property type="entry name" value="rhv_like"/>
    <property type="match status" value="2"/>
</dbReference>
<dbReference type="Gene3D" id="2.60.120.20">
    <property type="match status" value="3"/>
</dbReference>
<dbReference type="GO" id="GO:0019062">
    <property type="term" value="P:virion attachment to host cell"/>
    <property type="evidence" value="ECO:0007669"/>
    <property type="project" value="UniProtKB-KW"/>
</dbReference>
<dbReference type="InterPro" id="IPR009003">
    <property type="entry name" value="Peptidase_S1_PA"/>
</dbReference>
<evidence type="ECO:0000256" key="39">
    <source>
        <dbReference type="ARBA" id="ARBA00047163"/>
    </source>
</evidence>
<evidence type="ECO:0000256" key="20">
    <source>
        <dbReference type="ARBA" id="ARBA00022801"/>
    </source>
</evidence>
<dbReference type="GO" id="GO:0003968">
    <property type="term" value="F:RNA-directed RNA polymerase activity"/>
    <property type="evidence" value="ECO:0007669"/>
    <property type="project" value="UniProtKB-KW"/>
</dbReference>
<dbReference type="InterPro" id="IPR043504">
    <property type="entry name" value="Peptidase_S1_PA_chymotrypsin"/>
</dbReference>
<evidence type="ECO:0000256" key="2">
    <source>
        <dbReference type="ARBA" id="ARBA00003724"/>
    </source>
</evidence>
<dbReference type="Pfam" id="PF12381">
    <property type="entry name" value="Peptidase_C3G"/>
    <property type="match status" value="1"/>
</dbReference>
<dbReference type="InterPro" id="IPR043128">
    <property type="entry name" value="Rev_trsase/Diguanyl_cyclase"/>
</dbReference>
<dbReference type="Gene3D" id="3.30.70.270">
    <property type="match status" value="1"/>
</dbReference>
<dbReference type="SUPFAM" id="SSF50494">
    <property type="entry name" value="Trypsin-like serine proteases"/>
    <property type="match status" value="1"/>
</dbReference>
<keyword evidence="25" id="KW-0946">Virion</keyword>
<proteinExistence type="inferred from homology"/>
<keyword evidence="9" id="KW-0696">RNA-directed RNA polymerase</keyword>
<evidence type="ECO:0000256" key="27">
    <source>
        <dbReference type="ARBA" id="ARBA00022953"/>
    </source>
</evidence>
<dbReference type="GO" id="GO:0044162">
    <property type="term" value="C:host cell cytoplasmic vesicle membrane"/>
    <property type="evidence" value="ECO:0007669"/>
    <property type="project" value="UniProtKB-SubCell"/>
</dbReference>
<evidence type="ECO:0000256" key="10">
    <source>
        <dbReference type="ARBA" id="ARBA00022488"/>
    </source>
</evidence>
<dbReference type="InterPro" id="IPR043502">
    <property type="entry name" value="DNA/RNA_pol_sf"/>
</dbReference>
<dbReference type="RefSeq" id="YP_009505612.1">
    <property type="nucleotide sequence ID" value="NC_038314.1"/>
</dbReference>
<dbReference type="SUPFAM" id="SSF88633">
    <property type="entry name" value="Positive stranded ssRNA viruses"/>
    <property type="match status" value="3"/>
</dbReference>
<evidence type="ECO:0000256" key="30">
    <source>
        <dbReference type="ARBA" id="ARBA00023065"/>
    </source>
</evidence>
<evidence type="ECO:0000256" key="29">
    <source>
        <dbReference type="ARBA" id="ARBA00023046"/>
    </source>
</evidence>
<keyword evidence="26" id="KW-1043">Host membrane</keyword>
<evidence type="ECO:0000256" key="25">
    <source>
        <dbReference type="ARBA" id="ARBA00022844"/>
    </source>
</evidence>
<evidence type="ECO:0000256" key="7">
    <source>
        <dbReference type="ARBA" id="ARBA00020107"/>
    </source>
</evidence>
<evidence type="ECO:0000256" key="37">
    <source>
        <dbReference type="ARBA" id="ARBA00046745"/>
    </source>
</evidence>
<dbReference type="PROSITE" id="PS50507">
    <property type="entry name" value="RDRP_SSRNA_POS"/>
    <property type="match status" value="1"/>
</dbReference>
<keyword evidence="12" id="KW-0597">Phosphoprotein</keyword>
<evidence type="ECO:0000256" key="17">
    <source>
        <dbReference type="ARBA" id="ARBA00022695"/>
    </source>
</evidence>
<comment type="subcellular location">
    <subcellularLocation>
        <location evidence="3">Host cytoplasmic vesicle membrane</location>
        <topology evidence="3">Peripheral membrane protein</topology>
        <orientation evidence="3">Cytoplasmic side</orientation>
    </subcellularLocation>
    <subcellularLocation>
        <location evidence="5">Host endosome</location>
        <location evidence="5">Host multivesicular body</location>
    </subcellularLocation>
    <subcellularLocation>
        <location evidence="4">Virion</location>
    </subcellularLocation>
</comment>
<keyword evidence="8" id="KW-0813">Transport</keyword>
<dbReference type="Pfam" id="PF00680">
    <property type="entry name" value="RdRP_1"/>
    <property type="match status" value="1"/>
</dbReference>
<reference evidence="44 45" key="1">
    <citation type="journal article" date="2015" name="Proc. Natl. Acad. Sci. U.S.A.">
        <title>Evolutionary origins of hepatitis A virus in small mammals.</title>
        <authorList>
            <consortium name="Hepatovirus Ecology Consortium"/>
            <person name="Drexler J.F."/>
            <person name="Corman V.M."/>
            <person name="Lukashev A.N."/>
            <person name="van den Brand J.M."/>
            <person name="Gmyl A.P."/>
            <person name="Brunink S."/>
            <person name="Rasche A."/>
            <person name="Seggewibeta N."/>
            <person name="Feng H."/>
            <person name="Leijten L.M."/>
            <person name="Vallo P."/>
            <person name="Kuiken T."/>
            <person name="Dotzauer A."/>
            <person name="Ulrich R.G."/>
            <person name="Lemon S.M."/>
            <person name="Drosten C."/>
        </authorList>
    </citation>
    <scope>NUCLEOTIDE SEQUENCE [LARGE SCALE GENOMIC DNA]</scope>
    <source>
        <strain evidence="44">CIV459Lopsik2004</strain>
    </source>
</reference>
<comment type="subunit">
    <text evidence="38">Interacts with capsid protein VP2. Interacts with capsid protein VP3.</text>
</comment>
<dbReference type="GO" id="GO:0006351">
    <property type="term" value="P:DNA-templated transcription"/>
    <property type="evidence" value="ECO:0007669"/>
    <property type="project" value="InterPro"/>
</dbReference>
<evidence type="ECO:0000256" key="40">
    <source>
        <dbReference type="ARBA" id="ARBA00047164"/>
    </source>
</evidence>
<keyword evidence="30" id="KW-0406">Ion transport</keyword>
<comment type="function">
    <text evidence="36">Capsid proteins VP1, VP2, and VP3 form a closed capsid enclosing the viral positive strand RNA genome. All these proteins contain a beta-sheet structure called beta-barrel jelly roll. Together they form an icosahedral capsid (T=3) composed of 60 copies of each VP1, VP2, and VP3, with a diameter of approximately 300 Angstroms. VP1 is situated at the 12 fivefold axes, whereas VP2 and VP3 are located at the quasi-sixfold axes. The naked capsid interacts with the host receptor HAVCR1 to provide virion attachment to and probably entry into the target cell.</text>
</comment>
<evidence type="ECO:0000256" key="16">
    <source>
        <dbReference type="ARBA" id="ARBA00022679"/>
    </source>
</evidence>
<dbReference type="PROSITE" id="PS51218">
    <property type="entry name" value="SF3_HELICASE_2"/>
    <property type="match status" value="1"/>
</dbReference>
<evidence type="ECO:0000256" key="34">
    <source>
        <dbReference type="ARBA" id="ARBA00023303"/>
    </source>
</evidence>
<keyword evidence="22" id="KW-0347">Helicase</keyword>
<keyword evidence="45" id="KW-1185">Reference proteome</keyword>
<dbReference type="InterPro" id="IPR033703">
    <property type="entry name" value="Rhv-like"/>
</dbReference>
<dbReference type="GO" id="GO:0034220">
    <property type="term" value="P:monoatomic ion transmembrane transport"/>
    <property type="evidence" value="ECO:0007669"/>
    <property type="project" value="UniProtKB-KW"/>
</dbReference>
<keyword evidence="18" id="KW-1143">T=pseudo3 icosahedral capsid protein</keyword>
<evidence type="ECO:0000256" key="36">
    <source>
        <dbReference type="ARBA" id="ARBA00045842"/>
    </source>
</evidence>
<evidence type="ECO:0000256" key="23">
    <source>
        <dbReference type="ARBA" id="ARBA00022807"/>
    </source>
</evidence>
<dbReference type="GO" id="GO:0015267">
    <property type="term" value="F:channel activity"/>
    <property type="evidence" value="ECO:0007669"/>
    <property type="project" value="UniProtKB-KW"/>
</dbReference>
<dbReference type="EMBL" id="KT452735">
    <property type="protein sequence ID" value="ALL35274.1"/>
    <property type="molecule type" value="Genomic_RNA"/>
</dbReference>
<dbReference type="GO" id="GO:0006508">
    <property type="term" value="P:proteolysis"/>
    <property type="evidence" value="ECO:0007669"/>
    <property type="project" value="UniProtKB-KW"/>
</dbReference>
<keyword evidence="13" id="KW-0167">Capsid protein</keyword>
<evidence type="ECO:0000259" key="41">
    <source>
        <dbReference type="PROSITE" id="PS50507"/>
    </source>
</evidence>
<keyword evidence="27" id="KW-0693">Viral RNA replication</keyword>
<dbReference type="GO" id="GO:0003723">
    <property type="term" value="F:RNA binding"/>
    <property type="evidence" value="ECO:0007669"/>
    <property type="project" value="InterPro"/>
</dbReference>
<dbReference type="GeneID" id="37616490"/>
<feature type="domain" description="Peptidase C3" evidence="43">
    <location>
        <begin position="1528"/>
        <end position="1742"/>
    </location>
</feature>
<dbReference type="Pfam" id="PF12944">
    <property type="entry name" value="HAV_VP"/>
    <property type="match status" value="1"/>
</dbReference>
<evidence type="ECO:0000256" key="18">
    <source>
        <dbReference type="ARBA" id="ARBA00022706"/>
    </source>
</evidence>
<dbReference type="KEGG" id="vg:37616490"/>
<dbReference type="InterPro" id="IPR007094">
    <property type="entry name" value="RNA-dir_pol_PSvirus"/>
</dbReference>
<evidence type="ECO:0000256" key="1">
    <source>
        <dbReference type="ARBA" id="ARBA00002016"/>
    </source>
</evidence>
<evidence type="ECO:0000256" key="21">
    <source>
        <dbReference type="ARBA" id="ARBA00022804"/>
    </source>
</evidence>
<comment type="function">
    <text evidence="1">Plays a role in the assembly of the 12 pentamers into an icosahedral structure. Has not been detected in mature virions, supposedly owing to its small size.</text>
</comment>
<keyword evidence="21" id="KW-1161">Viral attachment to host cell</keyword>
<dbReference type="InterPro" id="IPR024354">
    <property type="entry name" value="Hepatitis_A_VP1-2A"/>
</dbReference>
<evidence type="ECO:0000256" key="19">
    <source>
        <dbReference type="ARBA" id="ARBA00022741"/>
    </source>
</evidence>
<keyword evidence="23" id="KW-0788">Thiol protease</keyword>
<dbReference type="Gene3D" id="2.40.10.10">
    <property type="entry name" value="Trypsin-like serine proteases"/>
    <property type="match status" value="2"/>
</dbReference>
<evidence type="ECO:0000256" key="32">
    <source>
        <dbReference type="ARBA" id="ARBA00023200"/>
    </source>
</evidence>
<keyword evidence="14" id="KW-0945">Host-virus interaction</keyword>
<evidence type="ECO:0000256" key="6">
    <source>
        <dbReference type="ARBA" id="ARBA00006029"/>
    </source>
</evidence>
<accession>A0A0S1M3C3</accession>
<dbReference type="PROSITE" id="PS51874">
    <property type="entry name" value="PCV_3C_PRO"/>
    <property type="match status" value="1"/>
</dbReference>
<dbReference type="InterPro" id="IPR000605">
    <property type="entry name" value="Helicase_SF3_ssDNA/RNA_vir"/>
</dbReference>
<dbReference type="GO" id="GO:0072494">
    <property type="term" value="C:host multivesicular body"/>
    <property type="evidence" value="ECO:0007669"/>
    <property type="project" value="UniProtKB-SubCell"/>
</dbReference>
<keyword evidence="31" id="KW-0472">Membrane</keyword>
<evidence type="ECO:0000256" key="35">
    <source>
        <dbReference type="ARBA" id="ARBA00045500"/>
    </source>
</evidence>
<dbReference type="GO" id="GO:0046718">
    <property type="term" value="P:symbiont entry into host cell"/>
    <property type="evidence" value="ECO:0007669"/>
    <property type="project" value="UniProtKB-KW"/>
</dbReference>
<dbReference type="InterPro" id="IPR001676">
    <property type="entry name" value="Picornavirus_capsid"/>
</dbReference>
<evidence type="ECO:0000256" key="22">
    <source>
        <dbReference type="ARBA" id="ARBA00022806"/>
    </source>
</evidence>
<keyword evidence="20" id="KW-0378">Hydrolase</keyword>
<comment type="function">
    <text evidence="2">VP0 precursor is a component of the immature procapsids.</text>
</comment>
<keyword evidence="16" id="KW-0808">Transferase</keyword>
<feature type="domain" description="RdRp catalytic" evidence="41">
    <location>
        <begin position="1989"/>
        <end position="2110"/>
    </location>
</feature>
<evidence type="ECO:0000313" key="45">
    <source>
        <dbReference type="Proteomes" id="UP000232679"/>
    </source>
</evidence>
<evidence type="ECO:0000256" key="11">
    <source>
        <dbReference type="ARBA" id="ARBA00022520"/>
    </source>
</evidence>
<dbReference type="GO" id="GO:0005198">
    <property type="term" value="F:structural molecule activity"/>
    <property type="evidence" value="ECO:0007669"/>
    <property type="project" value="InterPro"/>
</dbReference>
<comment type="subunit">
    <text evidence="37">Homopentamer. Homooligomer.</text>
</comment>
<keyword evidence="33" id="KW-1160">Virus entry into host cell</keyword>
<dbReference type="GO" id="GO:0003724">
    <property type="term" value="F:RNA helicase activity"/>
    <property type="evidence" value="ECO:0007669"/>
    <property type="project" value="InterPro"/>
</dbReference>
<dbReference type="SUPFAM" id="SSF52540">
    <property type="entry name" value="P-loop containing nucleoside triphosphate hydrolases"/>
    <property type="match status" value="1"/>
</dbReference>
<evidence type="ECO:0000256" key="15">
    <source>
        <dbReference type="ARBA" id="ARBA00022670"/>
    </source>
</evidence>
<keyword evidence="11" id="KW-0191">Covalent protein-RNA linkage</keyword>
<evidence type="ECO:0000256" key="3">
    <source>
        <dbReference type="ARBA" id="ARBA00004295"/>
    </source>
</evidence>
<evidence type="ECO:0000256" key="38">
    <source>
        <dbReference type="ARBA" id="ARBA00046923"/>
    </source>
</evidence>
<evidence type="ECO:0000256" key="4">
    <source>
        <dbReference type="ARBA" id="ARBA00004328"/>
    </source>
</evidence>
<dbReference type="InterPro" id="IPR014759">
    <property type="entry name" value="Helicase_SF3_ssRNA_vir"/>
</dbReference>
<keyword evidence="34" id="KW-0407">Ion channel</keyword>
<dbReference type="Pfam" id="PF00910">
    <property type="entry name" value="RNA_helicase"/>
    <property type="match status" value="1"/>
</dbReference>
<evidence type="ECO:0000256" key="12">
    <source>
        <dbReference type="ARBA" id="ARBA00022553"/>
    </source>
</evidence>
<dbReference type="InterPro" id="IPR029053">
    <property type="entry name" value="Viral_coat"/>
</dbReference>
<protein>
    <recommendedName>
        <fullName evidence="7">Genome polyprotein</fullName>
    </recommendedName>
</protein>
<comment type="subunit">
    <text evidence="39">Interacts with capsid protein VP1. Interacts with capsid protein VP2.</text>
</comment>
<comment type="similarity">
    <text evidence="6">Belongs to the picornaviridae polyprotein family.</text>
</comment>